<evidence type="ECO:0000313" key="2">
    <source>
        <dbReference type="Proteomes" id="UP000254808"/>
    </source>
</evidence>
<dbReference type="InterPro" id="IPR052927">
    <property type="entry name" value="DCC_oxidoreductase"/>
</dbReference>
<evidence type="ECO:0000313" key="1">
    <source>
        <dbReference type="EMBL" id="AXI99677.1"/>
    </source>
</evidence>
<protein>
    <submittedName>
        <fullName evidence="1">Putative thiol-disulfide oxidoreductase YuxK, DCC family</fullName>
    </submittedName>
</protein>
<dbReference type="OrthoDB" id="9785438at2"/>
<dbReference type="GO" id="GO:0015035">
    <property type="term" value="F:protein-disulfide reductase activity"/>
    <property type="evidence" value="ECO:0007669"/>
    <property type="project" value="InterPro"/>
</dbReference>
<dbReference type="RefSeq" id="WP_114982998.1">
    <property type="nucleotide sequence ID" value="NZ_CP027806.1"/>
</dbReference>
<name>A0A345UGS6_9BACT</name>
<dbReference type="PANTHER" id="PTHR33639">
    <property type="entry name" value="THIOL-DISULFIDE OXIDOREDUCTASE DCC"/>
    <property type="match status" value="1"/>
</dbReference>
<dbReference type="EMBL" id="CP027806">
    <property type="protein sequence ID" value="AXI99677.1"/>
    <property type="molecule type" value="Genomic_DNA"/>
</dbReference>
<keyword evidence="2" id="KW-1185">Reference proteome</keyword>
<dbReference type="InterPro" id="IPR007263">
    <property type="entry name" value="DCC1-like"/>
</dbReference>
<sequence>MQSPKSNTAEHPKENPVIFFDGVCNLCNGSVTFIIKRDPKRTFRFAPLQSEAGQAFLKTHGKPTESFDTIILKEGDRWYTHSAAALRIARGLSGAWPLFYGFIIIPRFLRDAVYRLIARNRYKWFGQQDACMIPTPELRELFLD</sequence>
<dbReference type="Proteomes" id="UP000254808">
    <property type="component" value="Chromosome"/>
</dbReference>
<gene>
    <name evidence="1" type="ORF">CYPRO_0390</name>
</gene>
<dbReference type="KEGG" id="cprv:CYPRO_0390"/>
<organism evidence="1 2">
    <name type="scientific">Cyclonatronum proteinivorum</name>
    <dbReference type="NCBI Taxonomy" id="1457365"/>
    <lineage>
        <taxon>Bacteria</taxon>
        <taxon>Pseudomonadati</taxon>
        <taxon>Balneolota</taxon>
        <taxon>Balneolia</taxon>
        <taxon>Balneolales</taxon>
        <taxon>Cyclonatronaceae</taxon>
        <taxon>Cyclonatronum</taxon>
    </lineage>
</organism>
<dbReference type="AlphaFoldDB" id="A0A345UGS6"/>
<dbReference type="Pfam" id="PF04134">
    <property type="entry name" value="DCC1-like"/>
    <property type="match status" value="1"/>
</dbReference>
<proteinExistence type="predicted"/>
<accession>A0A345UGS6</accession>
<dbReference type="PANTHER" id="PTHR33639:SF2">
    <property type="entry name" value="DUF393 DOMAIN-CONTAINING PROTEIN"/>
    <property type="match status" value="1"/>
</dbReference>
<reference evidence="1 2" key="1">
    <citation type="submission" date="2018-03" db="EMBL/GenBank/DDBJ databases">
        <title>Phenotypic and genomic properties of Cyclonatronum proteinivorum gen. nov., sp. nov., a haloalkaliphilic bacteroidete from soda lakes possessing Na+-translocating rhodopsin.</title>
        <authorList>
            <person name="Toshchakov S.V."/>
            <person name="Korzhenkov A."/>
            <person name="Samarov N.I."/>
            <person name="Kublanov I.V."/>
            <person name="Muntyan M.S."/>
            <person name="Sorokin D.Y."/>
        </authorList>
    </citation>
    <scope>NUCLEOTIDE SEQUENCE [LARGE SCALE GENOMIC DNA]</scope>
    <source>
        <strain evidence="1 2">Omega</strain>
    </source>
</reference>